<dbReference type="Pfam" id="PF25114">
    <property type="entry name" value="AtTam38"/>
    <property type="match status" value="1"/>
</dbReference>
<protein>
    <submittedName>
        <fullName evidence="2 3">Uncharacterized protein</fullName>
    </submittedName>
</protein>
<feature type="transmembrane region" description="Helical" evidence="1">
    <location>
        <begin position="132"/>
        <end position="149"/>
    </location>
</feature>
<evidence type="ECO:0000256" key="1">
    <source>
        <dbReference type="SAM" id="Phobius"/>
    </source>
</evidence>
<dbReference type="FunCoup" id="A9TYC0">
    <property type="interactions" value="1273"/>
</dbReference>
<organism evidence="2">
    <name type="scientific">Physcomitrium patens</name>
    <name type="common">Spreading-leaved earth moss</name>
    <name type="synonym">Physcomitrella patens</name>
    <dbReference type="NCBI Taxonomy" id="3218"/>
    <lineage>
        <taxon>Eukaryota</taxon>
        <taxon>Viridiplantae</taxon>
        <taxon>Streptophyta</taxon>
        <taxon>Embryophyta</taxon>
        <taxon>Bryophyta</taxon>
        <taxon>Bryophytina</taxon>
        <taxon>Bryopsida</taxon>
        <taxon>Funariidae</taxon>
        <taxon>Funariales</taxon>
        <taxon>Funariaceae</taxon>
        <taxon>Physcomitrium</taxon>
    </lineage>
</organism>
<evidence type="ECO:0000313" key="3">
    <source>
        <dbReference type="EnsemblPlants" id="Pp3c2_31610V3.1"/>
    </source>
</evidence>
<dbReference type="GeneID" id="112294661"/>
<dbReference type="InterPro" id="IPR056894">
    <property type="entry name" value="AtTam38"/>
</dbReference>
<gene>
    <name evidence="3" type="primary">LOC112294661</name>
    <name evidence="2" type="ORF">PHYPA_003500</name>
</gene>
<dbReference type="RefSeq" id="XP_024401142.1">
    <property type="nucleotide sequence ID" value="XM_024545374.2"/>
</dbReference>
<dbReference type="KEGG" id="ppp:112294661"/>
<reference evidence="2 4" key="2">
    <citation type="journal article" date="2018" name="Plant J.">
        <title>The Physcomitrella patens chromosome-scale assembly reveals moss genome structure and evolution.</title>
        <authorList>
            <person name="Lang D."/>
            <person name="Ullrich K.K."/>
            <person name="Murat F."/>
            <person name="Fuchs J."/>
            <person name="Jenkins J."/>
            <person name="Haas F.B."/>
            <person name="Piednoel M."/>
            <person name="Gundlach H."/>
            <person name="Van Bel M."/>
            <person name="Meyberg R."/>
            <person name="Vives C."/>
            <person name="Morata J."/>
            <person name="Symeonidi A."/>
            <person name="Hiss M."/>
            <person name="Muchero W."/>
            <person name="Kamisugi Y."/>
            <person name="Saleh O."/>
            <person name="Blanc G."/>
            <person name="Decker E.L."/>
            <person name="van Gessel N."/>
            <person name="Grimwood J."/>
            <person name="Hayes R.D."/>
            <person name="Graham S.W."/>
            <person name="Gunter L.E."/>
            <person name="McDaniel S.F."/>
            <person name="Hoernstein S.N.W."/>
            <person name="Larsson A."/>
            <person name="Li F.W."/>
            <person name="Perroud P.F."/>
            <person name="Phillips J."/>
            <person name="Ranjan P."/>
            <person name="Rokshar D.S."/>
            <person name="Rothfels C.J."/>
            <person name="Schneider L."/>
            <person name="Shu S."/>
            <person name="Stevenson D.W."/>
            <person name="Thummler F."/>
            <person name="Tillich M."/>
            <person name="Villarreal Aguilar J.C."/>
            <person name="Widiez T."/>
            <person name="Wong G.K."/>
            <person name="Wymore A."/>
            <person name="Zhang Y."/>
            <person name="Zimmer A.D."/>
            <person name="Quatrano R.S."/>
            <person name="Mayer K.F.X."/>
            <person name="Goodstein D."/>
            <person name="Casacuberta J.M."/>
            <person name="Vandepoele K."/>
            <person name="Reski R."/>
            <person name="Cuming A.C."/>
            <person name="Tuskan G.A."/>
            <person name="Maumus F."/>
            <person name="Salse J."/>
            <person name="Schmutz J."/>
            <person name="Rensing S.A."/>
        </authorList>
    </citation>
    <scope>NUCLEOTIDE SEQUENCE [LARGE SCALE GENOMIC DNA]</scope>
    <source>
        <strain evidence="3 4">cv. Gransden 2004</strain>
    </source>
</reference>
<dbReference type="HOGENOM" id="CLU_724422_0_0_1"/>
<dbReference type="OrthoDB" id="1930779at2759"/>
<dbReference type="PaxDb" id="3218-PP1S371_24V6.1"/>
<feature type="transmembrane region" description="Helical" evidence="1">
    <location>
        <begin position="214"/>
        <end position="231"/>
    </location>
</feature>
<keyword evidence="1" id="KW-1133">Transmembrane helix</keyword>
<feature type="transmembrane region" description="Helical" evidence="1">
    <location>
        <begin position="243"/>
        <end position="274"/>
    </location>
</feature>
<dbReference type="Gramene" id="Pp3c2_31610V3.2">
    <property type="protein sequence ID" value="Pp3c2_31610V3.2"/>
    <property type="gene ID" value="Pp3c2_31610"/>
</dbReference>
<evidence type="ECO:0000313" key="4">
    <source>
        <dbReference type="Proteomes" id="UP000006727"/>
    </source>
</evidence>
<dbReference type="EMBL" id="ABEU02000002">
    <property type="protein sequence ID" value="PNR60707.1"/>
    <property type="molecule type" value="Genomic_DNA"/>
</dbReference>
<proteinExistence type="predicted"/>
<dbReference type="Gramene" id="Pp3c2_31610V3.1">
    <property type="protein sequence ID" value="Pp3c2_31610V3.1"/>
    <property type="gene ID" value="Pp3c2_31610"/>
</dbReference>
<keyword evidence="4" id="KW-1185">Reference proteome</keyword>
<dbReference type="EnsemblPlants" id="Pp3c2_31610V3.1">
    <property type="protein sequence ID" value="Pp3c2_31610V3.1"/>
    <property type="gene ID" value="Pp3c2_31610"/>
</dbReference>
<dbReference type="OMA" id="MPSRFRY"/>
<feature type="transmembrane region" description="Helical" evidence="1">
    <location>
        <begin position="155"/>
        <end position="175"/>
    </location>
</feature>
<reference evidence="3" key="3">
    <citation type="submission" date="2020-12" db="UniProtKB">
        <authorList>
            <consortium name="EnsemblPlants"/>
        </authorList>
    </citation>
    <scope>IDENTIFICATION</scope>
</reference>
<accession>A9TYC0</accession>
<evidence type="ECO:0000313" key="2">
    <source>
        <dbReference type="EMBL" id="PNR60707.1"/>
    </source>
</evidence>
<feature type="transmembrane region" description="Helical" evidence="1">
    <location>
        <begin position="286"/>
        <end position="313"/>
    </location>
</feature>
<keyword evidence="1" id="KW-0472">Membrane</keyword>
<name>A9TYC0_PHYPA</name>
<keyword evidence="1" id="KW-0812">Transmembrane</keyword>
<dbReference type="EnsemblPlants" id="Pp3c2_31610V3.2">
    <property type="protein sequence ID" value="Pp3c2_31610V3.2"/>
    <property type="gene ID" value="Pp3c2_31610"/>
</dbReference>
<dbReference type="AlphaFoldDB" id="A9TYC0"/>
<dbReference type="Proteomes" id="UP000006727">
    <property type="component" value="Chromosome 2"/>
</dbReference>
<sequence length="382" mass="40667">MAGHLLQLKLPGGLSSSFESLGAARLTRSKQCGKRAKTMLGLSATARLGGGGLRPSLMPIDGNLQGRINFCNIGFSGRMIVAGGGEGECREVKVVANAVVNEDDLHDNPEENSSFPSEFRELIVDRGDPPNYWLFAAGFLVVLLMRDVMVREIALWGINFTRLILYIAEGITIAFSKLSEVATEPVALVMAIAQWAVEAVSEMYALIVESPVESLASSLFVTLAVLCIGDASASRIKGSRSRLVGIATSIGLVGVLEFIPPEAVLLSLIVLTAFAKFVQKADIVTVFMPATVAFAAISSPVVKVAALGLFLAVSIYANWRAAQEPTDAEPSGQPPSDLGESEARTGLRPLLLFKGISACVLISLSAKVLYLRTMTWLALRTV</sequence>
<reference evidence="2 4" key="1">
    <citation type="journal article" date="2008" name="Science">
        <title>The Physcomitrella genome reveals evolutionary insights into the conquest of land by plants.</title>
        <authorList>
            <person name="Rensing S."/>
            <person name="Lang D."/>
            <person name="Zimmer A."/>
            <person name="Terry A."/>
            <person name="Salamov A."/>
            <person name="Shapiro H."/>
            <person name="Nishiyama T."/>
            <person name="Perroud P.-F."/>
            <person name="Lindquist E."/>
            <person name="Kamisugi Y."/>
            <person name="Tanahashi T."/>
            <person name="Sakakibara K."/>
            <person name="Fujita T."/>
            <person name="Oishi K."/>
            <person name="Shin-I T."/>
            <person name="Kuroki Y."/>
            <person name="Toyoda A."/>
            <person name="Suzuki Y."/>
            <person name="Hashimoto A."/>
            <person name="Yamaguchi K."/>
            <person name="Sugano A."/>
            <person name="Kohara Y."/>
            <person name="Fujiyama A."/>
            <person name="Anterola A."/>
            <person name="Aoki S."/>
            <person name="Ashton N."/>
            <person name="Barbazuk W.B."/>
            <person name="Barker E."/>
            <person name="Bennetzen J."/>
            <person name="Bezanilla M."/>
            <person name="Blankenship R."/>
            <person name="Cho S.H."/>
            <person name="Dutcher S."/>
            <person name="Estelle M."/>
            <person name="Fawcett J.A."/>
            <person name="Gundlach H."/>
            <person name="Hanada K."/>
            <person name="Heyl A."/>
            <person name="Hicks K.A."/>
            <person name="Hugh J."/>
            <person name="Lohr M."/>
            <person name="Mayer K."/>
            <person name="Melkozernov A."/>
            <person name="Murata T."/>
            <person name="Nelson D."/>
            <person name="Pils B."/>
            <person name="Prigge M."/>
            <person name="Reiss B."/>
            <person name="Renner T."/>
            <person name="Rombauts S."/>
            <person name="Rushton P."/>
            <person name="Sanderfoot A."/>
            <person name="Schween G."/>
            <person name="Shiu S.-H."/>
            <person name="Stueber K."/>
            <person name="Theodoulou F.L."/>
            <person name="Tu H."/>
            <person name="Van de Peer Y."/>
            <person name="Verrier P.J."/>
            <person name="Waters E."/>
            <person name="Wood A."/>
            <person name="Yang L."/>
            <person name="Cove D."/>
            <person name="Cuming A."/>
            <person name="Hasebe M."/>
            <person name="Lucas S."/>
            <person name="Mishler D.B."/>
            <person name="Reski R."/>
            <person name="Grigoriev I."/>
            <person name="Quatrano R.S."/>
            <person name="Boore J.L."/>
        </authorList>
    </citation>
    <scope>NUCLEOTIDE SEQUENCE [LARGE SCALE GENOMIC DNA]</scope>
    <source>
        <strain evidence="3 4">cv. Gransden 2004</strain>
    </source>
</reference>